<organism evidence="1 2">
    <name type="scientific">Cytobacillus spartinae</name>
    <dbReference type="NCBI Taxonomy" id="3299023"/>
    <lineage>
        <taxon>Bacteria</taxon>
        <taxon>Bacillati</taxon>
        <taxon>Bacillota</taxon>
        <taxon>Bacilli</taxon>
        <taxon>Bacillales</taxon>
        <taxon>Bacillaceae</taxon>
        <taxon>Cytobacillus</taxon>
    </lineage>
</organism>
<proteinExistence type="predicted"/>
<sequence length="120" mass="13607">MIDFNNRVFMCKANHNSLGFTTETVFRYKQYGDIIHANYSGGNVKYGEFIGTVNSKGIQQVAFNHINTQLIYFGGTSTISTYNSNTKPIQMYGTWCIVDLVGESIELVLEEVHEHKICKL</sequence>
<dbReference type="EMBL" id="JBIACK010000001">
    <property type="protein sequence ID" value="MFE8700082.1"/>
    <property type="molecule type" value="Genomic_DNA"/>
</dbReference>
<dbReference type="RefSeq" id="WP_389358832.1">
    <property type="nucleotide sequence ID" value="NZ_JBIACK010000001.1"/>
</dbReference>
<dbReference type="Pfam" id="PF26421">
    <property type="entry name" value="Avidin_like"/>
    <property type="match status" value="1"/>
</dbReference>
<name>A0ABW6KBH8_9BACI</name>
<accession>A0ABW6KBH8</accession>
<protein>
    <submittedName>
        <fullName evidence="1">Uncharacterized protein</fullName>
    </submittedName>
</protein>
<evidence type="ECO:0000313" key="2">
    <source>
        <dbReference type="Proteomes" id="UP001601059"/>
    </source>
</evidence>
<reference evidence="1 2" key="1">
    <citation type="submission" date="2024-08" db="EMBL/GenBank/DDBJ databases">
        <title>Two novel Cytobacillus novel species.</title>
        <authorList>
            <person name="Liu G."/>
        </authorList>
    </citation>
    <scope>NUCLEOTIDE SEQUENCE [LARGE SCALE GENOMIC DNA]</scope>
    <source>
        <strain evidence="1 2">FJAT-54145</strain>
    </source>
</reference>
<comment type="caution">
    <text evidence="1">The sequence shown here is derived from an EMBL/GenBank/DDBJ whole genome shotgun (WGS) entry which is preliminary data.</text>
</comment>
<dbReference type="InterPro" id="IPR058595">
    <property type="entry name" value="Avidin-like"/>
</dbReference>
<gene>
    <name evidence="1" type="ORF">ACFYKX_05520</name>
</gene>
<evidence type="ECO:0000313" key="1">
    <source>
        <dbReference type="EMBL" id="MFE8700082.1"/>
    </source>
</evidence>
<dbReference type="Proteomes" id="UP001601059">
    <property type="component" value="Unassembled WGS sequence"/>
</dbReference>
<keyword evidence="2" id="KW-1185">Reference proteome</keyword>